<reference evidence="1" key="2">
    <citation type="submission" date="2021-04" db="EMBL/GenBank/DDBJ databases">
        <authorList>
            <person name="Gilroy R."/>
        </authorList>
    </citation>
    <scope>NUCLEOTIDE SEQUENCE</scope>
    <source>
        <strain evidence="1">CHK169-2315</strain>
    </source>
</reference>
<proteinExistence type="predicted"/>
<gene>
    <name evidence="1" type="ORF">H9895_04195</name>
</gene>
<evidence type="ECO:0000313" key="2">
    <source>
        <dbReference type="Proteomes" id="UP000823937"/>
    </source>
</evidence>
<dbReference type="Proteomes" id="UP000823937">
    <property type="component" value="Unassembled WGS sequence"/>
</dbReference>
<reference evidence="1" key="1">
    <citation type="journal article" date="2021" name="PeerJ">
        <title>Extensive microbial diversity within the chicken gut microbiome revealed by metagenomics and culture.</title>
        <authorList>
            <person name="Gilroy R."/>
            <person name="Ravi A."/>
            <person name="Getino M."/>
            <person name="Pursley I."/>
            <person name="Horton D.L."/>
            <person name="Alikhan N.F."/>
            <person name="Baker D."/>
            <person name="Gharbi K."/>
            <person name="Hall N."/>
            <person name="Watson M."/>
            <person name="Adriaenssens E.M."/>
            <person name="Foster-Nyarko E."/>
            <person name="Jarju S."/>
            <person name="Secka A."/>
            <person name="Antonio M."/>
            <person name="Oren A."/>
            <person name="Chaudhuri R.R."/>
            <person name="La Ragione R."/>
            <person name="Hildebrand F."/>
            <person name="Pallen M.J."/>
        </authorList>
    </citation>
    <scope>NUCLEOTIDE SEQUENCE</scope>
    <source>
        <strain evidence="1">CHK169-2315</strain>
    </source>
</reference>
<sequence length="73" mass="8364">MAEIVKQEKFEDGTYKGEKGVFVEIVKIGSKFKVQCRSIYAHLGSPREYVHQIHENLEHAKDAFATLKSLVQQ</sequence>
<name>A0A9D1PKU6_9BACI</name>
<dbReference type="AlphaFoldDB" id="A0A9D1PKU6"/>
<comment type="caution">
    <text evidence="1">The sequence shown here is derived from an EMBL/GenBank/DDBJ whole genome shotgun (WGS) entry which is preliminary data.</text>
</comment>
<dbReference type="EMBL" id="DXHX01000061">
    <property type="protein sequence ID" value="HIV74265.1"/>
    <property type="molecule type" value="Genomic_DNA"/>
</dbReference>
<accession>A0A9D1PKU6</accession>
<protein>
    <submittedName>
        <fullName evidence="1">Uncharacterized protein</fullName>
    </submittedName>
</protein>
<evidence type="ECO:0000313" key="1">
    <source>
        <dbReference type="EMBL" id="HIV74265.1"/>
    </source>
</evidence>
<organism evidence="1 2">
    <name type="scientific">Candidatus Pseudogracilibacillus intestinigallinarum</name>
    <dbReference type="NCBI Taxonomy" id="2838742"/>
    <lineage>
        <taxon>Bacteria</taxon>
        <taxon>Bacillati</taxon>
        <taxon>Bacillota</taxon>
        <taxon>Bacilli</taxon>
        <taxon>Bacillales</taxon>
        <taxon>Bacillaceae</taxon>
        <taxon>Pseudogracilibacillus</taxon>
    </lineage>
</organism>